<dbReference type="RefSeq" id="WP_113931722.1">
    <property type="nucleotide sequence ID" value="NZ_JACCEU010000001.1"/>
</dbReference>
<name>A0A366HKR0_9BURK</name>
<feature type="domain" description="MucB/RseB C-terminal" evidence="7">
    <location>
        <begin position="239"/>
        <end position="333"/>
    </location>
</feature>
<keyword evidence="9" id="KW-1185">Reference proteome</keyword>
<comment type="subcellular location">
    <subcellularLocation>
        <location evidence="1">Periplasm</location>
    </subcellularLocation>
</comment>
<accession>A0A366HKR0</accession>
<dbReference type="AlphaFoldDB" id="A0A366HKR0"/>
<dbReference type="Pfam" id="PF03888">
    <property type="entry name" value="MucB_RseB"/>
    <property type="match status" value="1"/>
</dbReference>
<comment type="caution">
    <text evidence="8">The sequence shown here is derived from an EMBL/GenBank/DDBJ whole genome shotgun (WGS) entry which is preliminary data.</text>
</comment>
<keyword evidence="4" id="KW-0574">Periplasm</keyword>
<evidence type="ECO:0000256" key="4">
    <source>
        <dbReference type="ARBA" id="ARBA00022764"/>
    </source>
</evidence>
<dbReference type="InterPro" id="IPR033434">
    <property type="entry name" value="MucB/RseB_N"/>
</dbReference>
<dbReference type="Gene3D" id="2.50.20.10">
    <property type="entry name" value="Lipoprotein localisation LolA/LolB/LppX"/>
    <property type="match status" value="1"/>
</dbReference>
<organism evidence="8 9">
    <name type="scientific">Eoetvoesiella caeni</name>
    <dbReference type="NCBI Taxonomy" id="645616"/>
    <lineage>
        <taxon>Bacteria</taxon>
        <taxon>Pseudomonadati</taxon>
        <taxon>Pseudomonadota</taxon>
        <taxon>Betaproteobacteria</taxon>
        <taxon>Burkholderiales</taxon>
        <taxon>Alcaligenaceae</taxon>
        <taxon>Eoetvoesiella</taxon>
    </lineage>
</organism>
<feature type="domain" description="MucB/RseB N-terminal" evidence="6">
    <location>
        <begin position="45"/>
        <end position="218"/>
    </location>
</feature>
<protein>
    <submittedName>
        <fullName evidence="8">MucB/RseB-like sigma(E) regulatory protein</fullName>
    </submittedName>
</protein>
<dbReference type="GO" id="GO:0045152">
    <property type="term" value="F:antisigma factor binding"/>
    <property type="evidence" value="ECO:0007669"/>
    <property type="project" value="TreeGrafter"/>
</dbReference>
<feature type="signal peptide" evidence="5">
    <location>
        <begin position="1"/>
        <end position="34"/>
    </location>
</feature>
<dbReference type="Pfam" id="PF17188">
    <property type="entry name" value="MucB_RseB_C"/>
    <property type="match status" value="1"/>
</dbReference>
<dbReference type="OrthoDB" id="7067274at2"/>
<feature type="chain" id="PRO_5016794623" evidence="5">
    <location>
        <begin position="35"/>
        <end position="343"/>
    </location>
</feature>
<gene>
    <name evidence="8" type="ORF">DFR37_101586</name>
</gene>
<evidence type="ECO:0000313" key="9">
    <source>
        <dbReference type="Proteomes" id="UP000253628"/>
    </source>
</evidence>
<proteinExistence type="inferred from homology"/>
<evidence type="ECO:0000256" key="1">
    <source>
        <dbReference type="ARBA" id="ARBA00004418"/>
    </source>
</evidence>
<evidence type="ECO:0000313" key="8">
    <source>
        <dbReference type="EMBL" id="RBP43454.1"/>
    </source>
</evidence>
<evidence type="ECO:0000256" key="2">
    <source>
        <dbReference type="ARBA" id="ARBA00008150"/>
    </source>
</evidence>
<dbReference type="InterPro" id="IPR033436">
    <property type="entry name" value="MucB/RseB_C"/>
</dbReference>
<dbReference type="GO" id="GO:0032885">
    <property type="term" value="P:regulation of polysaccharide biosynthetic process"/>
    <property type="evidence" value="ECO:0007669"/>
    <property type="project" value="TreeGrafter"/>
</dbReference>
<dbReference type="InterPro" id="IPR005588">
    <property type="entry name" value="MucB_RseB"/>
</dbReference>
<dbReference type="GO" id="GO:0030288">
    <property type="term" value="C:outer membrane-bounded periplasmic space"/>
    <property type="evidence" value="ECO:0007669"/>
    <property type="project" value="TreeGrafter"/>
</dbReference>
<reference evidence="8 9" key="1">
    <citation type="submission" date="2018-06" db="EMBL/GenBank/DDBJ databases">
        <title>Genomic Encyclopedia of Type Strains, Phase IV (KMG-IV): sequencing the most valuable type-strain genomes for metagenomic binning, comparative biology and taxonomic classification.</title>
        <authorList>
            <person name="Goeker M."/>
        </authorList>
    </citation>
    <scope>NUCLEOTIDE SEQUENCE [LARGE SCALE GENOMIC DNA]</scope>
    <source>
        <strain evidence="8 9">DSM 25520</strain>
    </source>
</reference>
<evidence type="ECO:0000259" key="6">
    <source>
        <dbReference type="Pfam" id="PF03888"/>
    </source>
</evidence>
<dbReference type="PANTHER" id="PTHR38782:SF1">
    <property type="entry name" value="SIGMA-E FACTOR REGULATORY PROTEIN RSEB"/>
    <property type="match status" value="1"/>
</dbReference>
<dbReference type="Gene3D" id="3.30.200.100">
    <property type="entry name" value="MucB/RseB, C-terminal domain"/>
    <property type="match status" value="1"/>
</dbReference>
<dbReference type="PANTHER" id="PTHR38782">
    <property type="match status" value="1"/>
</dbReference>
<dbReference type="PIRSF" id="PIRSF005427">
    <property type="entry name" value="RseB"/>
    <property type="match status" value="1"/>
</dbReference>
<dbReference type="EMBL" id="QNRQ01000001">
    <property type="protein sequence ID" value="RBP43454.1"/>
    <property type="molecule type" value="Genomic_DNA"/>
</dbReference>
<keyword evidence="3 5" id="KW-0732">Signal</keyword>
<dbReference type="CDD" id="cd16327">
    <property type="entry name" value="RseB"/>
    <property type="match status" value="1"/>
</dbReference>
<comment type="similarity">
    <text evidence="2">Belongs to the RseB family.</text>
</comment>
<dbReference type="InterPro" id="IPR038484">
    <property type="entry name" value="MucB/RseB_C_sf"/>
</dbReference>
<evidence type="ECO:0000259" key="7">
    <source>
        <dbReference type="Pfam" id="PF17188"/>
    </source>
</evidence>
<evidence type="ECO:0000256" key="5">
    <source>
        <dbReference type="SAM" id="SignalP"/>
    </source>
</evidence>
<dbReference type="Proteomes" id="UP000253628">
    <property type="component" value="Unassembled WGS sequence"/>
</dbReference>
<evidence type="ECO:0000256" key="3">
    <source>
        <dbReference type="ARBA" id="ARBA00022729"/>
    </source>
</evidence>
<sequence>MQASSDHQRHKRHVTSGFWGLCVLVLCLGAQAQAASTNEAAPDISAILHQVQSAARQLDYSGVLTYQQGAAMQSARIVHIVDGTGERERLEILDGIPREYLRHDESVQGLIPEKKIIVVEPGRADRFPGLLLGDAAKLPQHYHIKQYKTPSRIAGHVCTVYEIHPKDNYRYGYKLCVESGTNLLLKEQTINTQGEVIDQVAFSILALRDQVRVEKLASPWDTRGWKVIQNPTEPVDVAKLGWRISVPPGFEPVTQVSRPMKSGKAVKQLVYSDGLAAVSVFIETAGSGHGGAALPKGASRNGVMNIFGGRIGEYWITAIGEVPPVALRELVERTEYVPLAATQ</sequence>